<feature type="compositionally biased region" description="Acidic residues" evidence="1">
    <location>
        <begin position="68"/>
        <end position="90"/>
    </location>
</feature>
<protein>
    <submittedName>
        <fullName evidence="2">Secreted protein</fullName>
    </submittedName>
</protein>
<evidence type="ECO:0000313" key="2">
    <source>
        <dbReference type="WBParaSite" id="SBAD_0000071601-mRNA-1"/>
    </source>
</evidence>
<accession>A0A183IAP9</accession>
<reference evidence="2" key="1">
    <citation type="submission" date="2016-06" db="UniProtKB">
        <authorList>
            <consortium name="WormBaseParasite"/>
        </authorList>
    </citation>
    <scope>IDENTIFICATION</scope>
</reference>
<organism evidence="2">
    <name type="scientific">Soboliphyme baturini</name>
    <dbReference type="NCBI Taxonomy" id="241478"/>
    <lineage>
        <taxon>Eukaryota</taxon>
        <taxon>Metazoa</taxon>
        <taxon>Ecdysozoa</taxon>
        <taxon>Nematoda</taxon>
        <taxon>Enoplea</taxon>
        <taxon>Dorylaimia</taxon>
        <taxon>Dioctophymatida</taxon>
        <taxon>Dioctophymatoidea</taxon>
        <taxon>Soboliphymatidae</taxon>
        <taxon>Soboliphyme</taxon>
    </lineage>
</organism>
<name>A0A183IAP9_9BILA</name>
<dbReference type="AlphaFoldDB" id="A0A183IAP9"/>
<sequence length="117" mass="12290">LLNEPLPLVAYSRVVGDCCCCCCCLRDDNEENASAPLVPRPNVLPTPATVPDNVKPFCSCGSNGGKNDDDDDDEEEVDDADVDEEVDDEAFGSGIGTAGDRQRDLDCSCNGCGGVCL</sequence>
<evidence type="ECO:0000256" key="1">
    <source>
        <dbReference type="SAM" id="MobiDB-lite"/>
    </source>
</evidence>
<proteinExistence type="predicted"/>
<feature type="region of interest" description="Disordered" evidence="1">
    <location>
        <begin position="32"/>
        <end position="104"/>
    </location>
</feature>
<dbReference type="WBParaSite" id="SBAD_0000071601-mRNA-1">
    <property type="protein sequence ID" value="SBAD_0000071601-mRNA-1"/>
    <property type="gene ID" value="SBAD_0000071601"/>
</dbReference>